<dbReference type="SUPFAM" id="SSF52467">
    <property type="entry name" value="DHS-like NAD/FAD-binding domain"/>
    <property type="match status" value="1"/>
</dbReference>
<dbReference type="Gene3D" id="3.40.50.1220">
    <property type="entry name" value="TPP-binding domain"/>
    <property type="match status" value="1"/>
</dbReference>
<keyword evidence="5" id="KW-0210">Decarboxylase</keyword>
<evidence type="ECO:0000256" key="5">
    <source>
        <dbReference type="ARBA" id="ARBA00022793"/>
    </source>
</evidence>
<evidence type="ECO:0000256" key="7">
    <source>
        <dbReference type="ARBA" id="ARBA00023052"/>
    </source>
</evidence>
<dbReference type="InterPro" id="IPR029035">
    <property type="entry name" value="DHS-like_NAD/FAD-binding_dom"/>
</dbReference>
<organism evidence="14 15">
    <name type="scientific">Shimwellia blattae (strain ATCC 29907 / DSM 4481 / JCM 1650 / NBRC 105725 / CDC 9005-74)</name>
    <name type="common">Escherichia blattae</name>
    <dbReference type="NCBI Taxonomy" id="630626"/>
    <lineage>
        <taxon>Bacteria</taxon>
        <taxon>Pseudomonadati</taxon>
        <taxon>Pseudomonadota</taxon>
        <taxon>Gammaproteobacteria</taxon>
        <taxon>Enterobacterales</taxon>
        <taxon>Enterobacteriaceae</taxon>
        <taxon>Shimwellia</taxon>
    </lineage>
</organism>
<dbReference type="Proteomes" id="UP000001955">
    <property type="component" value="Chromosome"/>
</dbReference>
<keyword evidence="14" id="KW-0670">Pyruvate</keyword>
<reference evidence="14 15" key="1">
    <citation type="journal article" date="2012" name="J. Bacteriol.">
        <title>Complete genome sequence of the B12-producing Shimwellia blattae strain DSM 4481, isolated from a cockroach.</title>
        <authorList>
            <person name="Brzuszkiewicz E."/>
            <person name="Waschkowitz T."/>
            <person name="Wiezer A."/>
            <person name="Daniel R."/>
        </authorList>
    </citation>
    <scope>NUCLEOTIDE SEQUENCE [LARGE SCALE GENOMIC DNA]</scope>
    <source>
        <strain evidence="15">ATCC 29907 / DSM 4481 / JCM 1650 / NBRC 105725 / CDC 9005-74</strain>
    </source>
</reference>
<evidence type="ECO:0000256" key="6">
    <source>
        <dbReference type="ARBA" id="ARBA00022842"/>
    </source>
</evidence>
<evidence type="ECO:0000256" key="9">
    <source>
        <dbReference type="PIRSR" id="PIRSR036565-2"/>
    </source>
</evidence>
<dbReference type="eggNOG" id="COG3961">
    <property type="taxonomic scope" value="Bacteria"/>
</dbReference>
<dbReference type="Pfam" id="PF02775">
    <property type="entry name" value="TPP_enzyme_C"/>
    <property type="match status" value="1"/>
</dbReference>
<dbReference type="InterPro" id="IPR012001">
    <property type="entry name" value="Thiamin_PyroP_enz_TPP-bd_dom"/>
</dbReference>
<dbReference type="Pfam" id="PF02776">
    <property type="entry name" value="TPP_enzyme_N"/>
    <property type="match status" value="1"/>
</dbReference>
<dbReference type="InterPro" id="IPR047213">
    <property type="entry name" value="TPP_PYR_PDC_IPDC-like"/>
</dbReference>
<dbReference type="STRING" id="630626.EBL_c11250"/>
<dbReference type="InterPro" id="IPR012110">
    <property type="entry name" value="PDC/IPDC-like"/>
</dbReference>
<comment type="cofactor">
    <cofactor evidence="1">
        <name>a metal cation</name>
        <dbReference type="ChEBI" id="CHEBI:25213"/>
    </cofactor>
</comment>
<accession>K6VG13</accession>
<keyword evidence="4 9" id="KW-0479">Metal-binding</keyword>
<dbReference type="PATRIC" id="fig|630626.3.peg.1084"/>
<comment type="cofactor">
    <cofactor evidence="9">
        <name>Mg(2+)</name>
        <dbReference type="ChEBI" id="CHEBI:18420"/>
    </cofactor>
    <text evidence="9">Binds 1 Mg(2+) per subunit.</text>
</comment>
<dbReference type="InterPro" id="IPR011766">
    <property type="entry name" value="TPP_enzyme_TPP-bd"/>
</dbReference>
<dbReference type="Pfam" id="PF00205">
    <property type="entry name" value="TPP_enzyme_M"/>
    <property type="match status" value="1"/>
</dbReference>
<feature type="domain" description="Thiamine pyrophosphate enzyme TPP-binding" evidence="12">
    <location>
        <begin position="389"/>
        <end position="533"/>
    </location>
</feature>
<dbReference type="Gene3D" id="3.40.50.970">
    <property type="match status" value="2"/>
</dbReference>
<name>I2B6S5_SHIBC</name>
<evidence type="ECO:0000259" key="13">
    <source>
        <dbReference type="Pfam" id="PF02776"/>
    </source>
</evidence>
<dbReference type="GO" id="GO:0000287">
    <property type="term" value="F:magnesium ion binding"/>
    <property type="evidence" value="ECO:0007669"/>
    <property type="project" value="InterPro"/>
</dbReference>
<feature type="domain" description="Thiamine pyrophosphate enzyme N-terminal TPP-binding" evidence="13">
    <location>
        <begin position="6"/>
        <end position="109"/>
    </location>
</feature>
<keyword evidence="6 9" id="KW-0460">Magnesium</keyword>
<dbReference type="PIRSF" id="PIRSF036565">
    <property type="entry name" value="Pyruvt_ip_decrb"/>
    <property type="match status" value="1"/>
</dbReference>
<sequence length="560" mass="60460">MKMQYTVADYLLDRLAECGVGHLFGVPGDYNLQFLDHVIASENLRWVGCANELNAAYAADGYARCRGMGALLTTFGVGELSAINGIAGSFAEYVPVLHIVGAPCLSVQQRGDCVHHTLGDGNFDHFRRMSEPVCCASASLTASNACREIDRVLSRMRQCRRPGYLVLPADVAVLPAIRVAQVFTAPAEAPAPQARLAEFQACARERIAHSQHMALLGDVLALRFGLQHTLRQWVMEYPLPHATLMMGKGLFDESRPGFVGTYSGAASPEPVRAAIEEADLVLCIGTLFTDTLTAGFTQQLLPEQTIDVQPQGTRIGQQWFSGISMAESVDILLRLCQQHHQHTPFVARAERAEAQALSGDSGGALDQTRFWQVVQHALLPGDIILVDQGTSAFGAANLRLPAGASFIVQPLWGSIGYSLAAAFGAQTAEPGRRVVLIVGDGAAQLTIQEMGSMLRDGQKPLILLLNNGGYTVERAIHGPHQPYNDIAAWNWTAIPHALQSAAQARCWRVEQTAQLEEVLHQLAAPQVLSLVEVILPPMDIPVLLSRVTRSLAACNGSEEG</sequence>
<dbReference type="EMBL" id="CP001560">
    <property type="protein sequence ID" value="AFJ46229.1"/>
    <property type="molecule type" value="Genomic_DNA"/>
</dbReference>
<evidence type="ECO:0000259" key="11">
    <source>
        <dbReference type="Pfam" id="PF00205"/>
    </source>
</evidence>
<evidence type="ECO:0000259" key="12">
    <source>
        <dbReference type="Pfam" id="PF02775"/>
    </source>
</evidence>
<dbReference type="InterPro" id="IPR029061">
    <property type="entry name" value="THDP-binding"/>
</dbReference>
<dbReference type="CDD" id="cd07038">
    <property type="entry name" value="TPP_PYR_PDC_IPDC_like"/>
    <property type="match status" value="1"/>
</dbReference>
<evidence type="ECO:0000256" key="4">
    <source>
        <dbReference type="ARBA" id="ARBA00022723"/>
    </source>
</evidence>
<keyword evidence="7 10" id="KW-0786">Thiamine pyrophosphate</keyword>
<protein>
    <submittedName>
        <fullName evidence="14">Putative indole-3-pyruvate decarboxylase</fullName>
    </submittedName>
</protein>
<dbReference type="RefSeq" id="WP_002441190.1">
    <property type="nucleotide sequence ID" value="NC_017910.1"/>
</dbReference>
<comment type="cofactor">
    <cofactor evidence="2">
        <name>thiamine diphosphate</name>
        <dbReference type="ChEBI" id="CHEBI:58937"/>
    </cofactor>
</comment>
<dbReference type="PANTHER" id="PTHR43452:SF30">
    <property type="entry name" value="PYRUVATE DECARBOXYLASE ISOZYME 1-RELATED"/>
    <property type="match status" value="1"/>
</dbReference>
<evidence type="ECO:0000256" key="10">
    <source>
        <dbReference type="RuleBase" id="RU362132"/>
    </source>
</evidence>
<dbReference type="InterPro" id="IPR047214">
    <property type="entry name" value="TPP_PDC_IPDC"/>
</dbReference>
<feature type="binding site" evidence="9">
    <location>
        <position position="469"/>
    </location>
    <ligand>
        <name>Mg(2+)</name>
        <dbReference type="ChEBI" id="CHEBI:18420"/>
    </ligand>
</feature>
<dbReference type="InterPro" id="IPR000399">
    <property type="entry name" value="TPP-bd_CS"/>
</dbReference>
<dbReference type="GO" id="GO:0030976">
    <property type="term" value="F:thiamine pyrophosphate binding"/>
    <property type="evidence" value="ECO:0007669"/>
    <property type="project" value="InterPro"/>
</dbReference>
<dbReference type="KEGG" id="ebt:EBL_c11250"/>
<dbReference type="InterPro" id="IPR012000">
    <property type="entry name" value="Thiamin_PyroP_enz_cen_dom"/>
</dbReference>
<comment type="similarity">
    <text evidence="3 10">Belongs to the TPP enzyme family.</text>
</comment>
<dbReference type="GO" id="GO:0000949">
    <property type="term" value="P:aromatic amino acid family catabolic process to alcohol via Ehrlich pathway"/>
    <property type="evidence" value="ECO:0007669"/>
    <property type="project" value="TreeGrafter"/>
</dbReference>
<evidence type="ECO:0000313" key="14">
    <source>
        <dbReference type="EMBL" id="AFJ46229.1"/>
    </source>
</evidence>
<feature type="binding site" evidence="9">
    <location>
        <position position="440"/>
    </location>
    <ligand>
        <name>Mg(2+)</name>
        <dbReference type="ChEBI" id="CHEBI:18420"/>
    </ligand>
</feature>
<evidence type="ECO:0000256" key="2">
    <source>
        <dbReference type="ARBA" id="ARBA00001964"/>
    </source>
</evidence>
<gene>
    <name evidence="14" type="ordered locus">EBL_c11250</name>
</gene>
<dbReference type="OrthoDB" id="9785953at2"/>
<dbReference type="CDD" id="cd02005">
    <property type="entry name" value="TPP_PDC_IPDC"/>
    <property type="match status" value="1"/>
</dbReference>
<keyword evidence="8" id="KW-0456">Lyase</keyword>
<feature type="binding site" evidence="9">
    <location>
        <position position="467"/>
    </location>
    <ligand>
        <name>Mg(2+)</name>
        <dbReference type="ChEBI" id="CHEBI:18420"/>
    </ligand>
</feature>
<dbReference type="FunFam" id="3.40.50.970:FF:000024">
    <property type="entry name" value="Pyruvate decarboxylase isozyme"/>
    <property type="match status" value="1"/>
</dbReference>
<dbReference type="AlphaFoldDB" id="I2B6S5"/>
<accession>I2B6S5</accession>
<evidence type="ECO:0000313" key="15">
    <source>
        <dbReference type="Proteomes" id="UP000001955"/>
    </source>
</evidence>
<evidence type="ECO:0000256" key="1">
    <source>
        <dbReference type="ARBA" id="ARBA00001920"/>
    </source>
</evidence>
<dbReference type="HOGENOM" id="CLU_013748_0_2_6"/>
<evidence type="ECO:0000256" key="3">
    <source>
        <dbReference type="ARBA" id="ARBA00007812"/>
    </source>
</evidence>
<evidence type="ECO:0000256" key="8">
    <source>
        <dbReference type="ARBA" id="ARBA00023239"/>
    </source>
</evidence>
<dbReference type="FunFam" id="3.40.50.970:FF:000019">
    <property type="entry name" value="Pyruvate decarboxylase isozyme"/>
    <property type="match status" value="1"/>
</dbReference>
<dbReference type="GO" id="GO:0004737">
    <property type="term" value="F:pyruvate decarboxylase activity"/>
    <property type="evidence" value="ECO:0007669"/>
    <property type="project" value="TreeGrafter"/>
</dbReference>
<dbReference type="GO" id="GO:0005829">
    <property type="term" value="C:cytosol"/>
    <property type="evidence" value="ECO:0007669"/>
    <property type="project" value="TreeGrafter"/>
</dbReference>
<keyword evidence="15" id="KW-1185">Reference proteome</keyword>
<proteinExistence type="inferred from homology"/>
<dbReference type="PROSITE" id="PS00187">
    <property type="entry name" value="TPP_ENZYMES"/>
    <property type="match status" value="1"/>
</dbReference>
<dbReference type="SUPFAM" id="SSF52518">
    <property type="entry name" value="Thiamin diphosphate-binding fold (THDP-binding)"/>
    <property type="match status" value="2"/>
</dbReference>
<feature type="domain" description="Thiamine pyrophosphate enzyme central" evidence="11">
    <location>
        <begin position="203"/>
        <end position="318"/>
    </location>
</feature>
<dbReference type="PANTHER" id="PTHR43452">
    <property type="entry name" value="PYRUVATE DECARBOXYLASE"/>
    <property type="match status" value="1"/>
</dbReference>